<dbReference type="SMART" id="SM00547">
    <property type="entry name" value="ZnF_RBZ"/>
    <property type="match status" value="1"/>
</dbReference>
<feature type="region of interest" description="Disordered" evidence="5">
    <location>
        <begin position="27"/>
        <end position="48"/>
    </location>
</feature>
<evidence type="ECO:0000256" key="3">
    <source>
        <dbReference type="ARBA" id="ARBA00022833"/>
    </source>
</evidence>
<evidence type="ECO:0000313" key="7">
    <source>
        <dbReference type="EMBL" id="KAJ8945043.1"/>
    </source>
</evidence>
<dbReference type="GO" id="GO:0001530">
    <property type="term" value="F:lipopolysaccharide binding"/>
    <property type="evidence" value="ECO:0007669"/>
    <property type="project" value="TreeGrafter"/>
</dbReference>
<comment type="caution">
    <text evidence="7">The sequence shown here is derived from an EMBL/GenBank/DDBJ whole genome shotgun (WGS) entry which is preliminary data.</text>
</comment>
<dbReference type="GO" id="GO:0008270">
    <property type="term" value="F:zinc ion binding"/>
    <property type="evidence" value="ECO:0007669"/>
    <property type="project" value="UniProtKB-KW"/>
</dbReference>
<keyword evidence="2 4" id="KW-0863">Zinc-finger</keyword>
<dbReference type="AlphaFoldDB" id="A0AAV8Y2U4"/>
<organism evidence="7 8">
    <name type="scientific">Aromia moschata</name>
    <dbReference type="NCBI Taxonomy" id="1265417"/>
    <lineage>
        <taxon>Eukaryota</taxon>
        <taxon>Metazoa</taxon>
        <taxon>Ecdysozoa</taxon>
        <taxon>Arthropoda</taxon>
        <taxon>Hexapoda</taxon>
        <taxon>Insecta</taxon>
        <taxon>Pterygota</taxon>
        <taxon>Neoptera</taxon>
        <taxon>Endopterygota</taxon>
        <taxon>Coleoptera</taxon>
        <taxon>Polyphaga</taxon>
        <taxon>Cucujiformia</taxon>
        <taxon>Chrysomeloidea</taxon>
        <taxon>Cerambycidae</taxon>
        <taxon>Cerambycinae</taxon>
        <taxon>Callichromatini</taxon>
        <taxon>Aromia</taxon>
    </lineage>
</organism>
<evidence type="ECO:0000256" key="5">
    <source>
        <dbReference type="SAM" id="MobiDB-lite"/>
    </source>
</evidence>
<dbReference type="SUPFAM" id="SSF90209">
    <property type="entry name" value="Ran binding protein zinc finger-like"/>
    <property type="match status" value="1"/>
</dbReference>
<dbReference type="PROSITE" id="PS50199">
    <property type="entry name" value="ZF_RANBP2_2"/>
    <property type="match status" value="1"/>
</dbReference>
<keyword evidence="8" id="KW-1185">Reference proteome</keyword>
<evidence type="ECO:0000256" key="4">
    <source>
        <dbReference type="PROSITE-ProRule" id="PRU00322"/>
    </source>
</evidence>
<proteinExistence type="predicted"/>
<dbReference type="Gene3D" id="4.10.1060.10">
    <property type="entry name" value="Zinc finger, RanBP2-type"/>
    <property type="match status" value="1"/>
</dbReference>
<protein>
    <recommendedName>
        <fullName evidence="6">RanBP2-type domain-containing protein</fullName>
    </recommendedName>
</protein>
<dbReference type="PANTHER" id="PTHR12999">
    <property type="entry name" value="ZINC FINGER RAN-BINDING DOMAIN-CONTAINING PROTEIN 2 ZRANB2-RELATED"/>
    <property type="match status" value="1"/>
</dbReference>
<gene>
    <name evidence="7" type="ORF">NQ318_019038</name>
</gene>
<dbReference type="Pfam" id="PF00641">
    <property type="entry name" value="Zn_ribbon_RanBP"/>
    <property type="match status" value="1"/>
</dbReference>
<dbReference type="GO" id="GO:0003723">
    <property type="term" value="F:RNA binding"/>
    <property type="evidence" value="ECO:0007669"/>
    <property type="project" value="TreeGrafter"/>
</dbReference>
<dbReference type="Proteomes" id="UP001162162">
    <property type="component" value="Unassembled WGS sequence"/>
</dbReference>
<dbReference type="PANTHER" id="PTHR12999:SF17">
    <property type="entry name" value="ZINC FINGER RAN-BINDING DOMAIN-CONTAINING PROTEIN 2"/>
    <property type="match status" value="1"/>
</dbReference>
<dbReference type="PROSITE" id="PS01358">
    <property type="entry name" value="ZF_RANBP2_1"/>
    <property type="match status" value="1"/>
</dbReference>
<keyword evidence="3" id="KW-0862">Zinc</keyword>
<evidence type="ECO:0000256" key="1">
    <source>
        <dbReference type="ARBA" id="ARBA00022723"/>
    </source>
</evidence>
<evidence type="ECO:0000256" key="2">
    <source>
        <dbReference type="ARBA" id="ARBA00022771"/>
    </source>
</evidence>
<accession>A0AAV8Y2U4</accession>
<dbReference type="InterPro" id="IPR036443">
    <property type="entry name" value="Znf_RanBP2_sf"/>
</dbReference>
<keyword evidence="1" id="KW-0479">Metal-binding</keyword>
<evidence type="ECO:0000313" key="8">
    <source>
        <dbReference type="Proteomes" id="UP001162162"/>
    </source>
</evidence>
<name>A0AAV8Y2U4_9CUCU</name>
<dbReference type="InterPro" id="IPR001876">
    <property type="entry name" value="Znf_RanBP2"/>
</dbReference>
<dbReference type="EMBL" id="JAPWTK010000229">
    <property type="protein sequence ID" value="KAJ8945043.1"/>
    <property type="molecule type" value="Genomic_DNA"/>
</dbReference>
<reference evidence="7" key="1">
    <citation type="journal article" date="2023" name="Insect Mol. Biol.">
        <title>Genome sequencing provides insights into the evolution of gene families encoding plant cell wall-degrading enzymes in longhorned beetles.</title>
        <authorList>
            <person name="Shin N.R."/>
            <person name="Okamura Y."/>
            <person name="Kirsch R."/>
            <person name="Pauchet Y."/>
        </authorList>
    </citation>
    <scope>NUCLEOTIDE SEQUENCE</scope>
    <source>
        <strain evidence="7">AMC_N1</strain>
    </source>
</reference>
<evidence type="ECO:0000259" key="6">
    <source>
        <dbReference type="PROSITE" id="PS50199"/>
    </source>
</evidence>
<sequence length="92" mass="10124">MWKSAERKSSEMWMLSVVLIMEHENSMAEADLTPPPPPSLKSSSSNDGDWTCEECGNINFARRTACHRCNKGKAISIAAAKKRKLGTEIGKA</sequence>
<feature type="domain" description="RanBP2-type" evidence="6">
    <location>
        <begin position="46"/>
        <end position="75"/>
    </location>
</feature>